<dbReference type="FunFam" id="2.60.40.10:FF:000049">
    <property type="entry name" value="Leukocyte immunoglobulin-like receptor subfamily B member 1"/>
    <property type="match status" value="2"/>
</dbReference>
<dbReference type="GO" id="GO:0002764">
    <property type="term" value="P:immune response-regulating signaling pathway"/>
    <property type="evidence" value="ECO:0007669"/>
    <property type="project" value="TreeGrafter"/>
</dbReference>
<feature type="non-terminal residue" evidence="5">
    <location>
        <position position="1"/>
    </location>
</feature>
<sequence length="184" mass="20219">DSSTITIFPKPPGVIRLGGSVTICCSCQRGDGNFVLYKNGHLLRTLESRSSRAEFSISNATQEDTGDYSCHYLHGDTVLARSEAVNVIVQEFHLPTPVLTVLPGRNVAGGAHVMFRCTIEYSSAVCFLYVEGQVRDLSLLSEERDHFNLSHVHGGNGGHYSCQCRTNSIPFKWSASKTLELVVR</sequence>
<keyword evidence="1" id="KW-0732">Signal</keyword>
<dbReference type="Proteomes" id="UP000621168">
    <property type="component" value="Unassembled WGS sequence"/>
</dbReference>
<evidence type="ECO:0000256" key="1">
    <source>
        <dbReference type="ARBA" id="ARBA00022729"/>
    </source>
</evidence>
<dbReference type="InterPro" id="IPR007110">
    <property type="entry name" value="Ig-like_dom"/>
</dbReference>
<evidence type="ECO:0000256" key="2">
    <source>
        <dbReference type="ARBA" id="ARBA00023157"/>
    </source>
</evidence>
<dbReference type="SMART" id="SM00409">
    <property type="entry name" value="IG"/>
    <property type="match status" value="2"/>
</dbReference>
<reference evidence="5" key="1">
    <citation type="submission" date="2019-09" db="EMBL/GenBank/DDBJ databases">
        <title>Bird 10,000 Genomes (B10K) Project - Family phase.</title>
        <authorList>
            <person name="Zhang G."/>
        </authorList>
    </citation>
    <scope>NUCLEOTIDE SEQUENCE</scope>
    <source>
        <strain evidence="5">B10K-CU-031-40</strain>
    </source>
</reference>
<keyword evidence="6" id="KW-1185">Reference proteome</keyword>
<dbReference type="InterPro" id="IPR013783">
    <property type="entry name" value="Ig-like_fold"/>
</dbReference>
<keyword evidence="2" id="KW-1015">Disulfide bond</keyword>
<protein>
    <submittedName>
        <fullName evidence="5">IGSF1 protein</fullName>
    </submittedName>
</protein>
<dbReference type="PANTHER" id="PTHR11738:SF186">
    <property type="entry name" value="OSTEOCLAST-ASSOCIATED IMMUNOGLOBULIN-LIKE RECEPTOR"/>
    <property type="match status" value="1"/>
</dbReference>
<evidence type="ECO:0000256" key="3">
    <source>
        <dbReference type="ARBA" id="ARBA00023319"/>
    </source>
</evidence>
<dbReference type="Pfam" id="PF13927">
    <property type="entry name" value="Ig_3"/>
    <property type="match status" value="1"/>
</dbReference>
<dbReference type="InterPro" id="IPR003599">
    <property type="entry name" value="Ig_sub"/>
</dbReference>
<evidence type="ECO:0000313" key="5">
    <source>
        <dbReference type="EMBL" id="NXC21486.1"/>
    </source>
</evidence>
<evidence type="ECO:0000313" key="6">
    <source>
        <dbReference type="Proteomes" id="UP000621168"/>
    </source>
</evidence>
<evidence type="ECO:0000259" key="4">
    <source>
        <dbReference type="PROSITE" id="PS50835"/>
    </source>
</evidence>
<keyword evidence="3" id="KW-0393">Immunoglobulin domain</keyword>
<dbReference type="PROSITE" id="PS50835">
    <property type="entry name" value="IG_LIKE"/>
    <property type="match status" value="1"/>
</dbReference>
<feature type="domain" description="Ig-like" evidence="4">
    <location>
        <begin position="3"/>
        <end position="86"/>
    </location>
</feature>
<dbReference type="PANTHER" id="PTHR11738">
    <property type="entry name" value="MHC CLASS I NK CELL RECEPTOR"/>
    <property type="match status" value="1"/>
</dbReference>
<dbReference type="SUPFAM" id="SSF48726">
    <property type="entry name" value="Immunoglobulin"/>
    <property type="match status" value="2"/>
</dbReference>
<dbReference type="AlphaFoldDB" id="A0A851LWK2"/>
<dbReference type="InterPro" id="IPR050412">
    <property type="entry name" value="Ig-like_Receptors_ImmuneReg"/>
</dbReference>
<dbReference type="EMBL" id="WBMX01010134">
    <property type="protein sequence ID" value="NXC21486.1"/>
    <property type="molecule type" value="Genomic_DNA"/>
</dbReference>
<accession>A0A851LWK2</accession>
<feature type="non-terminal residue" evidence="5">
    <location>
        <position position="184"/>
    </location>
</feature>
<dbReference type="OrthoDB" id="9808644at2759"/>
<comment type="caution">
    <text evidence="5">The sequence shown here is derived from an EMBL/GenBank/DDBJ whole genome shotgun (WGS) entry which is preliminary data.</text>
</comment>
<organism evidence="5 6">
    <name type="scientific">Corythaeola cristata</name>
    <name type="common">Great blue turaco</name>
    <dbReference type="NCBI Taxonomy" id="103954"/>
    <lineage>
        <taxon>Eukaryota</taxon>
        <taxon>Metazoa</taxon>
        <taxon>Chordata</taxon>
        <taxon>Craniata</taxon>
        <taxon>Vertebrata</taxon>
        <taxon>Euteleostomi</taxon>
        <taxon>Archelosauria</taxon>
        <taxon>Archosauria</taxon>
        <taxon>Dinosauria</taxon>
        <taxon>Saurischia</taxon>
        <taxon>Theropoda</taxon>
        <taxon>Coelurosauria</taxon>
        <taxon>Aves</taxon>
        <taxon>Neognathae</taxon>
        <taxon>Neoaves</taxon>
        <taxon>Otidimorphae</taxon>
        <taxon>Musophagiformes</taxon>
        <taxon>Musophagidae</taxon>
        <taxon>Corythaeola</taxon>
    </lineage>
</organism>
<name>A0A851LWK2_CORCR</name>
<proteinExistence type="predicted"/>
<gene>
    <name evidence="5" type="primary">Igsf1</name>
    <name evidence="5" type="ORF">CORCRI_R12473</name>
</gene>
<dbReference type="InterPro" id="IPR036179">
    <property type="entry name" value="Ig-like_dom_sf"/>
</dbReference>
<dbReference type="Gene3D" id="2.60.40.10">
    <property type="entry name" value="Immunoglobulins"/>
    <property type="match status" value="2"/>
</dbReference>